<accession>A0ABP0EVA8</accession>
<evidence type="ECO:0000256" key="3">
    <source>
        <dbReference type="ARBA" id="ARBA00022679"/>
    </source>
</evidence>
<evidence type="ECO:0000256" key="6">
    <source>
        <dbReference type="ARBA" id="ARBA00023034"/>
    </source>
</evidence>
<dbReference type="PANTHER" id="PTHR12137">
    <property type="entry name" value="CARBOHYDRATE SULFOTRANSFERASE"/>
    <property type="match status" value="1"/>
</dbReference>
<dbReference type="InterPro" id="IPR005331">
    <property type="entry name" value="Sulfotransferase"/>
</dbReference>
<keyword evidence="4" id="KW-0812">Transmembrane</keyword>
<proteinExistence type="inferred from homology"/>
<evidence type="ECO:0000256" key="2">
    <source>
        <dbReference type="ARBA" id="ARBA00006339"/>
    </source>
</evidence>
<dbReference type="InterPro" id="IPR018011">
    <property type="entry name" value="Carb_sulfotrans_8-10"/>
</dbReference>
<dbReference type="Pfam" id="PF03567">
    <property type="entry name" value="Sulfotransfer_2"/>
    <property type="match status" value="1"/>
</dbReference>
<evidence type="ECO:0000256" key="1">
    <source>
        <dbReference type="ARBA" id="ARBA00004323"/>
    </source>
</evidence>
<gene>
    <name evidence="10" type="ORF">CVLEPA_LOCUS372</name>
</gene>
<name>A0ABP0EVA8_CLALP</name>
<keyword evidence="6 9" id="KW-0333">Golgi apparatus</keyword>
<keyword evidence="9" id="KW-0119">Carbohydrate metabolism</keyword>
<protein>
    <recommendedName>
        <fullName evidence="9">Carbohydrate sulfotransferase</fullName>
        <ecNumber evidence="9">2.8.2.-</ecNumber>
    </recommendedName>
</protein>
<dbReference type="Proteomes" id="UP001642483">
    <property type="component" value="Unassembled WGS sequence"/>
</dbReference>
<keyword evidence="11" id="KW-1185">Reference proteome</keyword>
<evidence type="ECO:0000313" key="11">
    <source>
        <dbReference type="Proteomes" id="UP001642483"/>
    </source>
</evidence>
<keyword evidence="9" id="KW-0735">Signal-anchor</keyword>
<keyword evidence="8 9" id="KW-0325">Glycoprotein</keyword>
<evidence type="ECO:0000256" key="7">
    <source>
        <dbReference type="ARBA" id="ARBA00023136"/>
    </source>
</evidence>
<dbReference type="EMBL" id="CAWYQH010000001">
    <property type="protein sequence ID" value="CAK8671321.1"/>
    <property type="molecule type" value="Genomic_DNA"/>
</dbReference>
<evidence type="ECO:0000256" key="5">
    <source>
        <dbReference type="ARBA" id="ARBA00022989"/>
    </source>
</evidence>
<keyword evidence="3 9" id="KW-0808">Transferase</keyword>
<comment type="subcellular location">
    <subcellularLocation>
        <location evidence="1 9">Golgi apparatus membrane</location>
        <topology evidence="1 9">Single-pass type II membrane protein</topology>
    </subcellularLocation>
</comment>
<evidence type="ECO:0000313" key="10">
    <source>
        <dbReference type="EMBL" id="CAK8671321.1"/>
    </source>
</evidence>
<organism evidence="10 11">
    <name type="scientific">Clavelina lepadiformis</name>
    <name type="common">Light-bulb sea squirt</name>
    <name type="synonym">Ascidia lepadiformis</name>
    <dbReference type="NCBI Taxonomy" id="159417"/>
    <lineage>
        <taxon>Eukaryota</taxon>
        <taxon>Metazoa</taxon>
        <taxon>Chordata</taxon>
        <taxon>Tunicata</taxon>
        <taxon>Ascidiacea</taxon>
        <taxon>Aplousobranchia</taxon>
        <taxon>Clavelinidae</taxon>
        <taxon>Clavelina</taxon>
    </lineage>
</organism>
<keyword evidence="7" id="KW-0472">Membrane</keyword>
<evidence type="ECO:0000256" key="9">
    <source>
        <dbReference type="RuleBase" id="RU364020"/>
    </source>
</evidence>
<keyword evidence="5" id="KW-1133">Transmembrane helix</keyword>
<comment type="similarity">
    <text evidence="2 9">Belongs to the sulfotransferase 2 family.</text>
</comment>
<sequence length="347" mass="40666">MTQKSKHFPIAITSILLSFVACNALLHYREQNEVRSLSTGENISEGTVIDESNSVEHKDEKEVYQTFMKVMERLQMERKATLDRNCGRHFAACDVKQSKPNLRNLYSSRYKFSVCDIQKCGSSSLLQAILIMEGYYTVDDYFAHRLFGKEVIQFGKNHVRIGSSGNDTESKTNWENGLKVVLVRHPFHRLVSAYNDKMLGKSEYYAPLSKEINRRYRSLRYKVSERTAPDSGRATFEDFVNFLVHSSNKDMHWERFEVICGPCFHHYDVIAKFETLEQDVTYLENVLKISDEHKAIFFPSRERRTNDEKVEGYFSDLSKELQMKIYEKYKRDFEIFGYEKPSWLCSV</sequence>
<reference evidence="10 11" key="1">
    <citation type="submission" date="2024-02" db="EMBL/GenBank/DDBJ databases">
        <authorList>
            <person name="Daric V."/>
            <person name="Darras S."/>
        </authorList>
    </citation>
    <scope>NUCLEOTIDE SEQUENCE [LARGE SCALE GENOMIC DNA]</scope>
</reference>
<dbReference type="PANTHER" id="PTHR12137:SF54">
    <property type="entry name" value="CARBOHYDRATE SULFOTRANSFERASE"/>
    <property type="match status" value="1"/>
</dbReference>
<evidence type="ECO:0000256" key="4">
    <source>
        <dbReference type="ARBA" id="ARBA00022692"/>
    </source>
</evidence>
<dbReference type="PROSITE" id="PS51257">
    <property type="entry name" value="PROKAR_LIPOPROTEIN"/>
    <property type="match status" value="1"/>
</dbReference>
<dbReference type="EC" id="2.8.2.-" evidence="9"/>
<comment type="caution">
    <text evidence="10">The sequence shown here is derived from an EMBL/GenBank/DDBJ whole genome shotgun (WGS) entry which is preliminary data.</text>
</comment>
<evidence type="ECO:0000256" key="8">
    <source>
        <dbReference type="ARBA" id="ARBA00023180"/>
    </source>
</evidence>